<evidence type="ECO:0000313" key="2">
    <source>
        <dbReference type="Proteomes" id="UP000093796"/>
    </source>
</evidence>
<dbReference type="EMBL" id="LYUD01000124">
    <property type="protein sequence ID" value="OAZ69014.1"/>
    <property type="molecule type" value="Genomic_DNA"/>
</dbReference>
<protein>
    <submittedName>
        <fullName evidence="1">Uncharacterized protein</fullName>
    </submittedName>
</protein>
<dbReference type="PATRIC" id="fig|438.15.peg.2563"/>
<sequence length="115" mass="12161">MGWITQSRRRQIATKGRQMVLSRAGGTASITLMAYAPPAQSAQITNDMAQAPFVAQVMADALSGYGMPAQDDRVQDGPKTYTLTDAQPVYDGPTVCGWTLIAAGGETHDNASSLL</sequence>
<dbReference type="Proteomes" id="UP000093796">
    <property type="component" value="Unassembled WGS sequence"/>
</dbReference>
<name>A0A1A0D1G0_ACEPA</name>
<comment type="caution">
    <text evidence="1">The sequence shown here is derived from an EMBL/GenBank/DDBJ whole genome shotgun (WGS) entry which is preliminary data.</text>
</comment>
<dbReference type="OrthoDB" id="7221886at2"/>
<gene>
    <name evidence="1" type="ORF">SRCM100623_02320</name>
</gene>
<proteinExistence type="predicted"/>
<reference evidence="1 2" key="1">
    <citation type="submission" date="2016-05" db="EMBL/GenBank/DDBJ databases">
        <title>Genome sequencing of Acetobacter pasteurianus strain SRCM100623.</title>
        <authorList>
            <person name="Song Y.R."/>
        </authorList>
    </citation>
    <scope>NUCLEOTIDE SEQUENCE [LARGE SCALE GENOMIC DNA]</scope>
    <source>
        <strain evidence="1 2">SRCM100623</strain>
    </source>
</reference>
<organism evidence="1 2">
    <name type="scientific">Acetobacter pasteurianus</name>
    <name type="common">Acetobacter turbidans</name>
    <dbReference type="NCBI Taxonomy" id="438"/>
    <lineage>
        <taxon>Bacteria</taxon>
        <taxon>Pseudomonadati</taxon>
        <taxon>Pseudomonadota</taxon>
        <taxon>Alphaproteobacteria</taxon>
        <taxon>Acetobacterales</taxon>
        <taxon>Acetobacteraceae</taxon>
        <taxon>Acetobacter</taxon>
    </lineage>
</organism>
<accession>A0A1A0D1G0</accession>
<dbReference type="RefSeq" id="WP_064776328.1">
    <property type="nucleotide sequence ID" value="NZ_LYUD01000124.1"/>
</dbReference>
<dbReference type="AlphaFoldDB" id="A0A1A0D1G0"/>
<evidence type="ECO:0000313" key="1">
    <source>
        <dbReference type="EMBL" id="OAZ69014.1"/>
    </source>
</evidence>